<feature type="non-terminal residue" evidence="1">
    <location>
        <position position="1"/>
    </location>
</feature>
<keyword evidence="2" id="KW-1185">Reference proteome</keyword>
<evidence type="ECO:0000313" key="1">
    <source>
        <dbReference type="EMBL" id="EYU30341.1"/>
    </source>
</evidence>
<dbReference type="eggNOG" id="ENOG502RX9Q">
    <property type="taxonomic scope" value="Eukaryota"/>
</dbReference>
<dbReference type="InterPro" id="IPR038777">
    <property type="entry name" value="At4g18490-like"/>
</dbReference>
<accession>A0A022QQW7</accession>
<reference evidence="1 2" key="1">
    <citation type="journal article" date="2013" name="Proc. Natl. Acad. Sci. U.S.A.">
        <title>Fine-scale variation in meiotic recombination in Mimulus inferred from population shotgun sequencing.</title>
        <authorList>
            <person name="Hellsten U."/>
            <person name="Wright K.M."/>
            <person name="Jenkins J."/>
            <person name="Shu S."/>
            <person name="Yuan Y."/>
            <person name="Wessler S.R."/>
            <person name="Schmutz J."/>
            <person name="Willis J.H."/>
            <person name="Rokhsar D.S."/>
        </authorList>
    </citation>
    <scope>NUCLEOTIDE SEQUENCE [LARGE SCALE GENOMIC DNA]</scope>
    <source>
        <strain evidence="2">cv. DUN x IM62</strain>
    </source>
</reference>
<protein>
    <submittedName>
        <fullName evidence="1">Uncharacterized protein</fullName>
    </submittedName>
</protein>
<evidence type="ECO:0000313" key="2">
    <source>
        <dbReference type="Proteomes" id="UP000030748"/>
    </source>
</evidence>
<gene>
    <name evidence="1" type="ORF">MIMGU_mgv1a024134mg</name>
</gene>
<dbReference type="EMBL" id="KI631068">
    <property type="protein sequence ID" value="EYU30341.1"/>
    <property type="molecule type" value="Genomic_DNA"/>
</dbReference>
<dbReference type="Proteomes" id="UP000030748">
    <property type="component" value="Unassembled WGS sequence"/>
</dbReference>
<name>A0A022QQW7_ERYGU</name>
<sequence length="111" mass="12662">VPSTNIKENDRSINSKIGNCQVSTLHIPHEAKIKDFEMSTFSIQNDNVKQAEAYGKELDHLCNMLRKKHDEAKEILVGAIVNSNKMLLLNNPLFDEKISFKLSYSYAFNFS</sequence>
<dbReference type="STRING" id="4155.A0A022QQW7"/>
<dbReference type="PANTHER" id="PTHR36380">
    <property type="entry name" value="BNAA03G58330D PROTEIN"/>
    <property type="match status" value="1"/>
</dbReference>
<dbReference type="PANTHER" id="PTHR36380:SF1">
    <property type="entry name" value="OS01G0755100 PROTEIN"/>
    <property type="match status" value="1"/>
</dbReference>
<organism evidence="1 2">
    <name type="scientific">Erythranthe guttata</name>
    <name type="common">Yellow monkey flower</name>
    <name type="synonym">Mimulus guttatus</name>
    <dbReference type="NCBI Taxonomy" id="4155"/>
    <lineage>
        <taxon>Eukaryota</taxon>
        <taxon>Viridiplantae</taxon>
        <taxon>Streptophyta</taxon>
        <taxon>Embryophyta</taxon>
        <taxon>Tracheophyta</taxon>
        <taxon>Spermatophyta</taxon>
        <taxon>Magnoliopsida</taxon>
        <taxon>eudicotyledons</taxon>
        <taxon>Gunneridae</taxon>
        <taxon>Pentapetalae</taxon>
        <taxon>asterids</taxon>
        <taxon>lamiids</taxon>
        <taxon>Lamiales</taxon>
        <taxon>Phrymaceae</taxon>
        <taxon>Erythranthe</taxon>
    </lineage>
</organism>
<proteinExistence type="predicted"/>
<dbReference type="AlphaFoldDB" id="A0A022QQW7"/>